<keyword evidence="7" id="KW-0677">Repeat</keyword>
<keyword evidence="8 11" id="KW-1133">Transmembrane helix</keyword>
<dbReference type="Pfam" id="PF23598">
    <property type="entry name" value="LRR_14"/>
    <property type="match status" value="1"/>
</dbReference>
<feature type="transmembrane region" description="Helical" evidence="11">
    <location>
        <begin position="676"/>
        <end position="698"/>
    </location>
</feature>
<dbReference type="AlphaFoldDB" id="A0AAD8L9X3"/>
<evidence type="ECO:0000313" key="15">
    <source>
        <dbReference type="EMBL" id="KAK1435291.1"/>
    </source>
</evidence>
<evidence type="ECO:0000256" key="1">
    <source>
        <dbReference type="ARBA" id="ARBA00004251"/>
    </source>
</evidence>
<dbReference type="PROSITE" id="PS51450">
    <property type="entry name" value="LRR"/>
    <property type="match status" value="1"/>
</dbReference>
<evidence type="ECO:0000256" key="8">
    <source>
        <dbReference type="ARBA" id="ARBA00022989"/>
    </source>
</evidence>
<feature type="domain" description="Disease resistance R13L4/SHOC-2-like LRR" evidence="14">
    <location>
        <begin position="97"/>
        <end position="306"/>
    </location>
</feature>
<reference evidence="15" key="1">
    <citation type="journal article" date="2023" name="bioRxiv">
        <title>Improved chromosome-level genome assembly for marigold (Tagetes erecta).</title>
        <authorList>
            <person name="Jiang F."/>
            <person name="Yuan L."/>
            <person name="Wang S."/>
            <person name="Wang H."/>
            <person name="Xu D."/>
            <person name="Wang A."/>
            <person name="Fan W."/>
        </authorList>
    </citation>
    <scope>NUCLEOTIDE SEQUENCE</scope>
    <source>
        <strain evidence="15">WSJ</strain>
        <tissue evidence="15">Leaf</tissue>
    </source>
</reference>
<keyword evidence="3" id="KW-1003">Cell membrane</keyword>
<evidence type="ECO:0000256" key="9">
    <source>
        <dbReference type="ARBA" id="ARBA00023136"/>
    </source>
</evidence>
<keyword evidence="16" id="KW-1185">Reference proteome</keyword>
<comment type="subcellular location">
    <subcellularLocation>
        <location evidence="1">Cell membrane</location>
        <topology evidence="1">Single-pass type I membrane protein</topology>
    </subcellularLocation>
</comment>
<dbReference type="GO" id="GO:0099402">
    <property type="term" value="P:plant organ development"/>
    <property type="evidence" value="ECO:0007669"/>
    <property type="project" value="UniProtKB-ARBA"/>
</dbReference>
<evidence type="ECO:0000256" key="11">
    <source>
        <dbReference type="SAM" id="Phobius"/>
    </source>
</evidence>
<dbReference type="SUPFAM" id="SSF52058">
    <property type="entry name" value="L domain-like"/>
    <property type="match status" value="1"/>
</dbReference>
<comment type="caution">
    <text evidence="15">The sequence shown here is derived from an EMBL/GenBank/DDBJ whole genome shotgun (WGS) entry which is preliminary data.</text>
</comment>
<dbReference type="InterPro" id="IPR046956">
    <property type="entry name" value="RLP23-like"/>
</dbReference>
<evidence type="ECO:0000256" key="12">
    <source>
        <dbReference type="SAM" id="SignalP"/>
    </source>
</evidence>
<dbReference type="FunFam" id="3.80.10.10:FF:000095">
    <property type="entry name" value="LRR receptor-like serine/threonine-protein kinase GSO1"/>
    <property type="match status" value="1"/>
</dbReference>
<name>A0AAD8L9X3_TARER</name>
<evidence type="ECO:0000313" key="16">
    <source>
        <dbReference type="Proteomes" id="UP001229421"/>
    </source>
</evidence>
<evidence type="ECO:0000256" key="10">
    <source>
        <dbReference type="ARBA" id="ARBA00023180"/>
    </source>
</evidence>
<dbReference type="Pfam" id="PF08263">
    <property type="entry name" value="LRRNT_2"/>
    <property type="match status" value="1"/>
</dbReference>
<protein>
    <recommendedName>
        <fullName evidence="17">Leucine-rich repeat-containing N-terminal plant-type domain-containing protein</fullName>
    </recommendedName>
</protein>
<dbReference type="Pfam" id="PF00560">
    <property type="entry name" value="LRR_1"/>
    <property type="match status" value="8"/>
</dbReference>
<evidence type="ECO:0000256" key="2">
    <source>
        <dbReference type="ARBA" id="ARBA00009592"/>
    </source>
</evidence>
<evidence type="ECO:0008006" key="17">
    <source>
        <dbReference type="Google" id="ProtNLM"/>
    </source>
</evidence>
<dbReference type="Gene3D" id="3.80.10.10">
    <property type="entry name" value="Ribonuclease Inhibitor"/>
    <property type="match status" value="5"/>
</dbReference>
<feature type="signal peptide" evidence="12">
    <location>
        <begin position="1"/>
        <end position="29"/>
    </location>
</feature>
<dbReference type="InterPro" id="IPR003591">
    <property type="entry name" value="Leu-rich_rpt_typical-subtyp"/>
</dbReference>
<dbReference type="SMART" id="SM00369">
    <property type="entry name" value="LRR_TYP"/>
    <property type="match status" value="6"/>
</dbReference>
<dbReference type="GO" id="GO:0005886">
    <property type="term" value="C:plasma membrane"/>
    <property type="evidence" value="ECO:0007669"/>
    <property type="project" value="UniProtKB-SubCell"/>
</dbReference>
<dbReference type="EMBL" id="JAUHHV010000001">
    <property type="protein sequence ID" value="KAK1435291.1"/>
    <property type="molecule type" value="Genomic_DNA"/>
</dbReference>
<dbReference type="InterPro" id="IPR001611">
    <property type="entry name" value="Leu-rich_rpt"/>
</dbReference>
<keyword evidence="10" id="KW-0325">Glycoprotein</keyword>
<dbReference type="InterPro" id="IPR032675">
    <property type="entry name" value="LRR_dom_sf"/>
</dbReference>
<dbReference type="Proteomes" id="UP001229421">
    <property type="component" value="Unassembled WGS sequence"/>
</dbReference>
<accession>A0AAD8L9X3</accession>
<evidence type="ECO:0000256" key="7">
    <source>
        <dbReference type="ARBA" id="ARBA00022737"/>
    </source>
</evidence>
<dbReference type="PANTHER" id="PTHR48063">
    <property type="entry name" value="LRR RECEPTOR-LIKE KINASE"/>
    <property type="match status" value="1"/>
</dbReference>
<dbReference type="FunFam" id="3.80.10.10:FF:000400">
    <property type="entry name" value="Nuclear pore complex protein NUP107"/>
    <property type="match status" value="1"/>
</dbReference>
<organism evidence="15 16">
    <name type="scientific">Tagetes erecta</name>
    <name type="common">African marigold</name>
    <dbReference type="NCBI Taxonomy" id="13708"/>
    <lineage>
        <taxon>Eukaryota</taxon>
        <taxon>Viridiplantae</taxon>
        <taxon>Streptophyta</taxon>
        <taxon>Embryophyta</taxon>
        <taxon>Tracheophyta</taxon>
        <taxon>Spermatophyta</taxon>
        <taxon>Magnoliopsida</taxon>
        <taxon>eudicotyledons</taxon>
        <taxon>Gunneridae</taxon>
        <taxon>Pentapetalae</taxon>
        <taxon>asterids</taxon>
        <taxon>campanulids</taxon>
        <taxon>Asterales</taxon>
        <taxon>Asteraceae</taxon>
        <taxon>Asteroideae</taxon>
        <taxon>Heliantheae alliance</taxon>
        <taxon>Tageteae</taxon>
        <taxon>Tagetes</taxon>
    </lineage>
</organism>
<evidence type="ECO:0000259" key="13">
    <source>
        <dbReference type="Pfam" id="PF08263"/>
    </source>
</evidence>
<dbReference type="PANTHER" id="PTHR48063:SF103">
    <property type="entry name" value="LEUCINE-RICH RECEPTOR-LIKE KINASE FAMILY PROTEIN"/>
    <property type="match status" value="1"/>
</dbReference>
<proteinExistence type="inferred from homology"/>
<dbReference type="InterPro" id="IPR013210">
    <property type="entry name" value="LRR_N_plant-typ"/>
</dbReference>
<evidence type="ECO:0000256" key="3">
    <source>
        <dbReference type="ARBA" id="ARBA00022475"/>
    </source>
</evidence>
<keyword evidence="4" id="KW-0433">Leucine-rich repeat</keyword>
<comment type="similarity">
    <text evidence="2">Belongs to the RLP family.</text>
</comment>
<gene>
    <name evidence="15" type="ORF">QVD17_01052</name>
</gene>
<dbReference type="PRINTS" id="PR00019">
    <property type="entry name" value="LEURICHRPT"/>
</dbReference>
<feature type="chain" id="PRO_5041988410" description="Leucine-rich repeat-containing N-terminal plant-type domain-containing protein" evidence="12">
    <location>
        <begin position="30"/>
        <end position="706"/>
    </location>
</feature>
<keyword evidence="6 12" id="KW-0732">Signal</keyword>
<keyword evidence="5 11" id="KW-0812">Transmembrane</keyword>
<dbReference type="GO" id="GO:0009653">
    <property type="term" value="P:anatomical structure morphogenesis"/>
    <property type="evidence" value="ECO:0007669"/>
    <property type="project" value="UniProtKB-ARBA"/>
</dbReference>
<keyword evidence="9 11" id="KW-0472">Membrane</keyword>
<sequence length="706" mass="78848">MICHKHFLHPAFFFISLALVLVWCKSTTATFVGQQVGDEASDYKCIDKERRALLQFKAGIHQDPKDTLSTWTHEATNDCCKWSGVMCDETGHVTSLYLGYGHLEGEISPSLLNLSYLTNLDLSYNSFNGTIPTFIGSMTQLLSLDLSSNDFTGTIPLELRNLSNLRELSLRSLESCTTESLDWLSHLSQLEVLSMDGISLAEADNWVNVILSLHELSYLSLDGCHLSLVRHPYTYSFVNSSLSSIVTLSLNKNNLNSSMYHWLFPLTSNKLEHLYLSGNTLDGIPVYLGNLCSLTSLYLYNNSIAVKFPDFLKNLSGCTSVTLEELDVSNNQLIGSVSDDIGIFSSLQLLFLSNNKLNGTISEYVWQLPMLNILDASSNSLKGVISESIGKTKILTINLSNNTLEGVSSEVHISNISNVQEIDLSFCKLGPRFPKWIQALKNLTILNIANARISDTIPAEFWNLWSSQLTDLDLSSNDFHGRIPNIPSTLQKLNLSKNKFYGGISFLCQIVDEFLSFLDLSNNLFTGQIPDCLWHFKKLKVLNLGQNKFSGRLSPSVDNLINLNVFYLYNNNFSGELPSSLKYCTNLTFLDLGANKFSGYVPTWIGEKLSGLYALSLTSNNFFGTIPLELCQLVNLQILDLSMNNLYGTIPSCLNNLTVMVQDGFSPHQNEHYFDWGFFFIRFAIGFSIACGALLLNLRGRLSIFT</sequence>
<dbReference type="GO" id="GO:0051707">
    <property type="term" value="P:response to other organism"/>
    <property type="evidence" value="ECO:0007669"/>
    <property type="project" value="UniProtKB-ARBA"/>
</dbReference>
<dbReference type="FunFam" id="3.80.10.10:FF:000041">
    <property type="entry name" value="LRR receptor-like serine/threonine-protein kinase ERECTA"/>
    <property type="match status" value="1"/>
</dbReference>
<evidence type="ECO:0000256" key="4">
    <source>
        <dbReference type="ARBA" id="ARBA00022614"/>
    </source>
</evidence>
<evidence type="ECO:0000256" key="6">
    <source>
        <dbReference type="ARBA" id="ARBA00022729"/>
    </source>
</evidence>
<evidence type="ECO:0000256" key="5">
    <source>
        <dbReference type="ARBA" id="ARBA00022692"/>
    </source>
</evidence>
<feature type="domain" description="Leucine-rich repeat-containing N-terminal plant-type" evidence="13">
    <location>
        <begin position="47"/>
        <end position="88"/>
    </location>
</feature>
<evidence type="ECO:0000259" key="14">
    <source>
        <dbReference type="Pfam" id="PF23598"/>
    </source>
</evidence>
<dbReference type="SUPFAM" id="SSF52047">
    <property type="entry name" value="RNI-like"/>
    <property type="match status" value="1"/>
</dbReference>
<dbReference type="GO" id="GO:0006952">
    <property type="term" value="P:defense response"/>
    <property type="evidence" value="ECO:0007669"/>
    <property type="project" value="UniProtKB-ARBA"/>
</dbReference>
<dbReference type="InterPro" id="IPR055414">
    <property type="entry name" value="LRR_R13L4/SHOC2-like"/>
</dbReference>